<keyword evidence="4 6" id="KW-0949">S-adenosyl-L-methionine</keyword>
<dbReference type="Gene3D" id="3.30.70.1170">
    <property type="entry name" value="Sun protein, domain 3"/>
    <property type="match status" value="1"/>
</dbReference>
<evidence type="ECO:0000256" key="4">
    <source>
        <dbReference type="ARBA" id="ARBA00022691"/>
    </source>
</evidence>
<evidence type="ECO:0000313" key="8">
    <source>
        <dbReference type="EMBL" id="OUQ35579.1"/>
    </source>
</evidence>
<dbReference type="AlphaFoldDB" id="A0A1Y4T049"/>
<gene>
    <name evidence="8" type="ORF">B5E75_03485</name>
</gene>
<evidence type="ECO:0000313" key="9">
    <source>
        <dbReference type="Proteomes" id="UP000195305"/>
    </source>
</evidence>
<evidence type="ECO:0000256" key="5">
    <source>
        <dbReference type="ARBA" id="ARBA00022884"/>
    </source>
</evidence>
<dbReference type="OrthoDB" id="9810297at2"/>
<dbReference type="InterPro" id="IPR031340">
    <property type="entry name" value="RsmF_methylt_CI"/>
</dbReference>
<keyword evidence="2 6" id="KW-0489">Methyltransferase</keyword>
<dbReference type="InterPro" id="IPR027391">
    <property type="entry name" value="Nol1_Nop2_Fmu_2"/>
</dbReference>
<keyword evidence="9" id="KW-1185">Reference proteome</keyword>
<dbReference type="GO" id="GO:0008757">
    <property type="term" value="F:S-adenosylmethionine-dependent methyltransferase activity"/>
    <property type="evidence" value="ECO:0007669"/>
    <property type="project" value="InterPro"/>
</dbReference>
<dbReference type="Gene3D" id="2.30.130.60">
    <property type="match status" value="1"/>
</dbReference>
<dbReference type="SUPFAM" id="SSF53335">
    <property type="entry name" value="S-adenosyl-L-methionine-dependent methyltransferases"/>
    <property type="match status" value="1"/>
</dbReference>
<evidence type="ECO:0000259" key="7">
    <source>
        <dbReference type="PROSITE" id="PS51686"/>
    </source>
</evidence>
<dbReference type="PRINTS" id="PR02008">
    <property type="entry name" value="RCMTFAMILY"/>
</dbReference>
<dbReference type="Pfam" id="PF17126">
    <property type="entry name" value="RsmF_methylt_CI"/>
    <property type="match status" value="1"/>
</dbReference>
<dbReference type="Proteomes" id="UP000195305">
    <property type="component" value="Unassembled WGS sequence"/>
</dbReference>
<dbReference type="Pfam" id="PF17125">
    <property type="entry name" value="Methyltr_RsmF_N"/>
    <property type="match status" value="1"/>
</dbReference>
<feature type="binding site" evidence="6">
    <location>
        <position position="157"/>
    </location>
    <ligand>
        <name>S-adenosyl-L-methionine</name>
        <dbReference type="ChEBI" id="CHEBI:59789"/>
    </ligand>
</feature>
<dbReference type="Pfam" id="PF13636">
    <property type="entry name" value="Methyltranf_PUA"/>
    <property type="match status" value="1"/>
</dbReference>
<dbReference type="InterPro" id="IPR011023">
    <property type="entry name" value="Nop2p"/>
</dbReference>
<dbReference type="CDD" id="cd02440">
    <property type="entry name" value="AdoMet_MTases"/>
    <property type="match status" value="1"/>
</dbReference>
<comment type="similarity">
    <text evidence="6">Belongs to the class I-like SAM-binding methyltransferase superfamily. RsmB/NOP family.</text>
</comment>
<dbReference type="GO" id="GO:0006396">
    <property type="term" value="P:RNA processing"/>
    <property type="evidence" value="ECO:0007669"/>
    <property type="project" value="InterPro"/>
</dbReference>
<dbReference type="InterPro" id="IPR049560">
    <property type="entry name" value="MeTrfase_RsmB-F_NOP2_cat"/>
</dbReference>
<dbReference type="RefSeq" id="WP_087357394.1">
    <property type="nucleotide sequence ID" value="NZ_NFLJ01000007.1"/>
</dbReference>
<proteinExistence type="inferred from homology"/>
<dbReference type="EMBL" id="NFLJ01000007">
    <property type="protein sequence ID" value="OUQ35579.1"/>
    <property type="molecule type" value="Genomic_DNA"/>
</dbReference>
<accession>A0A1Y4T049</accession>
<feature type="domain" description="SAM-dependent MTase RsmB/NOP-type" evidence="7">
    <location>
        <begin position="1"/>
        <end position="289"/>
    </location>
</feature>
<dbReference type="CDD" id="cd21147">
    <property type="entry name" value="RsmF_methylt_CTD1"/>
    <property type="match status" value="1"/>
</dbReference>
<organism evidence="8 9">
    <name type="scientific">Massilimicrobiota timonensis</name>
    <dbReference type="NCBI Taxonomy" id="1776392"/>
    <lineage>
        <taxon>Bacteria</taxon>
        <taxon>Bacillati</taxon>
        <taxon>Bacillota</taxon>
        <taxon>Erysipelotrichia</taxon>
        <taxon>Erysipelotrichales</taxon>
        <taxon>Erysipelotrichaceae</taxon>
        <taxon>Massilimicrobiota</taxon>
    </lineage>
</organism>
<feature type="active site" description="Nucleophile" evidence="6">
    <location>
        <position position="228"/>
    </location>
</feature>
<dbReference type="InterPro" id="IPR029063">
    <property type="entry name" value="SAM-dependent_MTases_sf"/>
</dbReference>
<dbReference type="GO" id="GO:0003723">
    <property type="term" value="F:RNA binding"/>
    <property type="evidence" value="ECO:0007669"/>
    <property type="project" value="UniProtKB-UniRule"/>
</dbReference>
<dbReference type="InterPro" id="IPR023267">
    <property type="entry name" value="RCMT"/>
</dbReference>
<keyword evidence="3 6" id="KW-0808">Transferase</keyword>
<dbReference type="GO" id="GO:0001510">
    <property type="term" value="P:RNA methylation"/>
    <property type="evidence" value="ECO:0007669"/>
    <property type="project" value="InterPro"/>
</dbReference>
<dbReference type="PROSITE" id="PS51686">
    <property type="entry name" value="SAM_MT_RSMB_NOP"/>
    <property type="match status" value="1"/>
</dbReference>
<dbReference type="InterPro" id="IPR031341">
    <property type="entry name" value="Methyltr_RsmF_N"/>
</dbReference>
<feature type="binding site" evidence="6">
    <location>
        <position position="130"/>
    </location>
    <ligand>
        <name>S-adenosyl-L-methionine</name>
        <dbReference type="ChEBI" id="CHEBI:59789"/>
    </ligand>
</feature>
<dbReference type="GO" id="GO:0008173">
    <property type="term" value="F:RNA methyltransferase activity"/>
    <property type="evidence" value="ECO:0007669"/>
    <property type="project" value="InterPro"/>
</dbReference>
<name>A0A1Y4T049_9FIRM</name>
<dbReference type="NCBIfam" id="TIGR00446">
    <property type="entry name" value="nop2p"/>
    <property type="match status" value="1"/>
</dbReference>
<dbReference type="Gene3D" id="3.40.50.150">
    <property type="entry name" value="Vaccinia Virus protein VP39"/>
    <property type="match status" value="1"/>
</dbReference>
<evidence type="ECO:0000256" key="6">
    <source>
        <dbReference type="PROSITE-ProRule" id="PRU01023"/>
    </source>
</evidence>
<dbReference type="Pfam" id="PF01189">
    <property type="entry name" value="Methyltr_RsmB-F"/>
    <property type="match status" value="1"/>
</dbReference>
<evidence type="ECO:0000256" key="2">
    <source>
        <dbReference type="ARBA" id="ARBA00022603"/>
    </source>
</evidence>
<keyword evidence="5 6" id="KW-0694">RNA-binding</keyword>
<sequence length="440" mass="50753">MNEIFEKEIKTILKDEYLDFMGSLQLPPVKAFYLNPLKQDPNKYLNQQYIQPHPVVQGGYYFDYEKYPLGKSPFFSCGLYYIQEPSAMLVAHFLDVQEDDYVLDMCGAPGGKSCAIASRLGNQGLMITNDINTLRAKILSENIERFGLKNTIVTNCDPIQLTKVLPEFFDKIILDAPCSGEGMFRKDDQAIETWSPQKVQECAHIQRQLMDAAMKLLKPGGILMYSTCTYNTKENEEQINYLLKHYDCQLIPLRRSHGMAPGIHMDEAIRLYPHRYRGEGHFIACIQKNGQSSTKKYKPMKASISKQNQKLVNTFYQEYLQIPTPHYLYDNHNHIYALLPQFPDLQGIRILRNGLYLGECKKNRFEPSLALALTLTQKDVKQFYRFHENDPEVKQYLHGEAIAGTNQKGYGVIFVEDYPLSFYKESQGLAKNLYPKGLRR</sequence>
<dbReference type="PANTHER" id="PTHR22807">
    <property type="entry name" value="NOP2 YEAST -RELATED NOL1/NOP2/FMU SUN DOMAIN-CONTAINING"/>
    <property type="match status" value="1"/>
</dbReference>
<protein>
    <submittedName>
        <fullName evidence="8">RNA methyltransferase</fullName>
    </submittedName>
</protein>
<evidence type="ECO:0000256" key="3">
    <source>
        <dbReference type="ARBA" id="ARBA00022679"/>
    </source>
</evidence>
<dbReference type="InterPro" id="IPR001678">
    <property type="entry name" value="MeTrfase_RsmB-F_NOP2_dom"/>
</dbReference>
<comment type="caution">
    <text evidence="8">The sequence shown here is derived from an EMBL/GenBank/DDBJ whole genome shotgun (WGS) entry which is preliminary data.</text>
</comment>
<comment type="caution">
    <text evidence="6">Lacks conserved residue(s) required for the propagation of feature annotation.</text>
</comment>
<reference evidence="8 9" key="1">
    <citation type="journal article" date="2018" name="BMC Genomics">
        <title>Whole genome sequencing and function prediction of 133 gut anaerobes isolated from chicken caecum in pure cultures.</title>
        <authorList>
            <person name="Medvecky M."/>
            <person name="Cejkova D."/>
            <person name="Polansky O."/>
            <person name="Karasova D."/>
            <person name="Kubasova T."/>
            <person name="Cizek A."/>
            <person name="Rychlik I."/>
        </authorList>
    </citation>
    <scope>NUCLEOTIDE SEQUENCE [LARGE SCALE GENOMIC DNA]</scope>
    <source>
        <strain evidence="8 9">An13</strain>
    </source>
</reference>
<feature type="binding site" evidence="6">
    <location>
        <position position="175"/>
    </location>
    <ligand>
        <name>S-adenosyl-L-methionine</name>
        <dbReference type="ChEBI" id="CHEBI:59789"/>
    </ligand>
</feature>
<keyword evidence="1" id="KW-0963">Cytoplasm</keyword>
<dbReference type="PANTHER" id="PTHR22807:SF30">
    <property type="entry name" value="28S RRNA (CYTOSINE(4447)-C(5))-METHYLTRANSFERASE-RELATED"/>
    <property type="match status" value="1"/>
</dbReference>
<evidence type="ECO:0000256" key="1">
    <source>
        <dbReference type="ARBA" id="ARBA00022490"/>
    </source>
</evidence>